<sequence length="270" mass="30434">MALQIIFSVIVSIALFFLPLYTSANEYSSVNFSYTGPHNGPEKWGSLSPLFAACSHGESQSPVNLNKSYIVFNKDLKSLDKHYIPTNATLVNNKFNIGVQFGGKVGDININGKNYSLKQLHWHSPAEHRANGRIHVAELHLVHKSEDNEIAVIAMLYKLGNPDPIISKIEDKLIELGRGHSNTQIAIGTFDIKELNRRPHRYFRYIGSLTTPPCTEGVHWNILGKLRTISEEQLELLKAPLDPTCKINARPIQPINDRKIQMYFKPNHNS</sequence>
<dbReference type="EMBL" id="SDMP01000002">
    <property type="protein sequence ID" value="RYR71353.1"/>
    <property type="molecule type" value="Genomic_DNA"/>
</dbReference>
<evidence type="ECO:0000313" key="7">
    <source>
        <dbReference type="EMBL" id="RYR71353.1"/>
    </source>
</evidence>
<dbReference type="GO" id="GO:0009570">
    <property type="term" value="C:chloroplast stroma"/>
    <property type="evidence" value="ECO:0007669"/>
    <property type="project" value="UniProtKB-SubCell"/>
</dbReference>
<dbReference type="InterPro" id="IPR036398">
    <property type="entry name" value="CA_dom_sf"/>
</dbReference>
<dbReference type="GO" id="GO:0006730">
    <property type="term" value="P:one-carbon metabolic process"/>
    <property type="evidence" value="ECO:0007669"/>
    <property type="project" value="TreeGrafter"/>
</dbReference>
<proteinExistence type="inferred from homology"/>
<feature type="chain" id="PRO_5019009084" description="Alpha-carbonic anhydrase domain-containing protein" evidence="5">
    <location>
        <begin position="25"/>
        <end position="270"/>
    </location>
</feature>
<dbReference type="GO" id="GO:0008270">
    <property type="term" value="F:zinc ion binding"/>
    <property type="evidence" value="ECO:0007669"/>
    <property type="project" value="InterPro"/>
</dbReference>
<dbReference type="InterPro" id="IPR041891">
    <property type="entry name" value="Alpha_CA_prokaryot-like"/>
</dbReference>
<dbReference type="PANTHER" id="PTHR18952:SF236">
    <property type="entry name" value="ALPHA CARBONIC ANHYDRASE 1, CHLOROPLASTIC"/>
    <property type="match status" value="1"/>
</dbReference>
<dbReference type="GO" id="GO:0004089">
    <property type="term" value="F:carbonate dehydratase activity"/>
    <property type="evidence" value="ECO:0007669"/>
    <property type="project" value="UniProtKB-EC"/>
</dbReference>
<dbReference type="Gramene" id="arahy.Tifrunner.gnm2.ann2.Ah12g462000.1">
    <property type="protein sequence ID" value="arahy.Tifrunner.gnm2.ann2.Ah12g462000.1-CDS"/>
    <property type="gene ID" value="arahy.Tifrunner.gnm2.ann2.Ah12g462000"/>
</dbReference>
<accession>A0A445E7P8</accession>
<protein>
    <recommendedName>
        <fullName evidence="6">Alpha-carbonic anhydrase domain-containing protein</fullName>
    </recommendedName>
</protein>
<gene>
    <name evidence="7" type="ORF">Ahy_A02g005624</name>
</gene>
<dbReference type="Gene3D" id="3.10.200.10">
    <property type="entry name" value="Alpha carbonic anhydrase"/>
    <property type="match status" value="1"/>
</dbReference>
<evidence type="ECO:0000256" key="2">
    <source>
        <dbReference type="ARBA" id="ARBA00004470"/>
    </source>
</evidence>
<dbReference type="Pfam" id="PF00194">
    <property type="entry name" value="Carb_anhydrase"/>
    <property type="match status" value="1"/>
</dbReference>
<evidence type="ECO:0000256" key="3">
    <source>
        <dbReference type="ARBA" id="ARBA00006365"/>
    </source>
</evidence>
<organism evidence="7 8">
    <name type="scientific">Arachis hypogaea</name>
    <name type="common">Peanut</name>
    <dbReference type="NCBI Taxonomy" id="3818"/>
    <lineage>
        <taxon>Eukaryota</taxon>
        <taxon>Viridiplantae</taxon>
        <taxon>Streptophyta</taxon>
        <taxon>Embryophyta</taxon>
        <taxon>Tracheophyta</taxon>
        <taxon>Spermatophyta</taxon>
        <taxon>Magnoliopsida</taxon>
        <taxon>eudicotyledons</taxon>
        <taxon>Gunneridae</taxon>
        <taxon>Pentapetalae</taxon>
        <taxon>rosids</taxon>
        <taxon>fabids</taxon>
        <taxon>Fabales</taxon>
        <taxon>Fabaceae</taxon>
        <taxon>Papilionoideae</taxon>
        <taxon>50 kb inversion clade</taxon>
        <taxon>dalbergioids sensu lato</taxon>
        <taxon>Dalbergieae</taxon>
        <taxon>Pterocarpus clade</taxon>
        <taxon>Arachis</taxon>
    </lineage>
</organism>
<evidence type="ECO:0000313" key="8">
    <source>
        <dbReference type="Proteomes" id="UP000289738"/>
    </source>
</evidence>
<comment type="caution">
    <text evidence="7">The sequence shown here is derived from an EMBL/GenBank/DDBJ whole genome shotgun (WGS) entry which is preliminary data.</text>
</comment>
<reference evidence="7 8" key="1">
    <citation type="submission" date="2019-01" db="EMBL/GenBank/DDBJ databases">
        <title>Sequencing of cultivated peanut Arachis hypogaea provides insights into genome evolution and oil improvement.</title>
        <authorList>
            <person name="Chen X."/>
        </authorList>
    </citation>
    <scope>NUCLEOTIDE SEQUENCE [LARGE SCALE GENOMIC DNA]</scope>
    <source>
        <strain evidence="8">cv. Fuhuasheng</strain>
        <tissue evidence="7">Leaves</tissue>
    </source>
</reference>
<feature type="signal peptide" evidence="5">
    <location>
        <begin position="1"/>
        <end position="24"/>
    </location>
</feature>
<keyword evidence="5" id="KW-0732">Signal</keyword>
<evidence type="ECO:0000256" key="5">
    <source>
        <dbReference type="SAM" id="SignalP"/>
    </source>
</evidence>
<comment type="function">
    <text evidence="1">Reversible hydration of carbon dioxide.</text>
</comment>
<dbReference type="InterPro" id="IPR001148">
    <property type="entry name" value="CA_dom"/>
</dbReference>
<dbReference type="CDD" id="cd03124">
    <property type="entry name" value="alpha_CA_prokaryotic_like"/>
    <property type="match status" value="1"/>
</dbReference>
<dbReference type="SMR" id="A0A445E7P8"/>
<dbReference type="SMART" id="SM01057">
    <property type="entry name" value="Carb_anhydrase"/>
    <property type="match status" value="1"/>
</dbReference>
<dbReference type="InterPro" id="IPR023561">
    <property type="entry name" value="Carbonic_anhydrase_a-class"/>
</dbReference>
<dbReference type="Gramene" id="arahy.Tifrunner.gnm2.ann2.Ah02g393800.1">
    <property type="protein sequence ID" value="arahy.Tifrunner.gnm2.ann2.Ah02g393800.1-CDS"/>
    <property type="gene ID" value="arahy.Tifrunner.gnm2.ann2.Ah02g393800"/>
</dbReference>
<dbReference type="OrthoDB" id="429145at2759"/>
<dbReference type="PANTHER" id="PTHR18952">
    <property type="entry name" value="CARBONIC ANHYDRASE"/>
    <property type="match status" value="1"/>
</dbReference>
<name>A0A445E7P8_ARAHY</name>
<feature type="domain" description="Alpha-carbonic anhydrase" evidence="6">
    <location>
        <begin position="30"/>
        <end position="264"/>
    </location>
</feature>
<comment type="catalytic activity">
    <reaction evidence="4">
        <text>hydrogencarbonate + H(+) = CO2 + H2O</text>
        <dbReference type="Rhea" id="RHEA:10748"/>
        <dbReference type="ChEBI" id="CHEBI:15377"/>
        <dbReference type="ChEBI" id="CHEBI:15378"/>
        <dbReference type="ChEBI" id="CHEBI:16526"/>
        <dbReference type="ChEBI" id="CHEBI:17544"/>
        <dbReference type="EC" id="4.2.1.1"/>
    </reaction>
</comment>
<evidence type="ECO:0000259" key="6">
    <source>
        <dbReference type="PROSITE" id="PS51144"/>
    </source>
</evidence>
<dbReference type="STRING" id="3818.A0A445E7P8"/>
<dbReference type="PROSITE" id="PS51144">
    <property type="entry name" value="ALPHA_CA_2"/>
    <property type="match status" value="1"/>
</dbReference>
<dbReference type="SUPFAM" id="SSF51069">
    <property type="entry name" value="Carbonic anhydrase"/>
    <property type="match status" value="1"/>
</dbReference>
<evidence type="ECO:0000256" key="4">
    <source>
        <dbReference type="ARBA" id="ARBA00048348"/>
    </source>
</evidence>
<comment type="similarity">
    <text evidence="3">Belongs to the alpha-class carbonic anhydrase family.</text>
</comment>
<evidence type="ECO:0000256" key="1">
    <source>
        <dbReference type="ARBA" id="ARBA00002904"/>
    </source>
</evidence>
<comment type="subcellular location">
    <subcellularLocation>
        <location evidence="2">Plastid</location>
        <location evidence="2">Chloroplast stroma</location>
    </subcellularLocation>
</comment>
<keyword evidence="8" id="KW-1185">Reference proteome</keyword>
<dbReference type="Proteomes" id="UP000289738">
    <property type="component" value="Chromosome A02"/>
</dbReference>
<dbReference type="AlphaFoldDB" id="A0A445E7P8"/>